<reference evidence="2" key="3">
    <citation type="submission" date="2022-06" db="UniProtKB">
        <authorList>
            <consortium name="EnsemblPlants"/>
        </authorList>
    </citation>
    <scope>IDENTIFICATION</scope>
</reference>
<organism evidence="2 3">
    <name type="scientific">Triticum urartu</name>
    <name type="common">Red wild einkorn</name>
    <name type="synonym">Crithodium urartu</name>
    <dbReference type="NCBI Taxonomy" id="4572"/>
    <lineage>
        <taxon>Eukaryota</taxon>
        <taxon>Viridiplantae</taxon>
        <taxon>Streptophyta</taxon>
        <taxon>Embryophyta</taxon>
        <taxon>Tracheophyta</taxon>
        <taxon>Spermatophyta</taxon>
        <taxon>Magnoliopsida</taxon>
        <taxon>Liliopsida</taxon>
        <taxon>Poales</taxon>
        <taxon>Poaceae</taxon>
        <taxon>BOP clade</taxon>
        <taxon>Pooideae</taxon>
        <taxon>Triticodae</taxon>
        <taxon>Triticeae</taxon>
        <taxon>Triticinae</taxon>
        <taxon>Triticum</taxon>
    </lineage>
</organism>
<proteinExistence type="predicted"/>
<protein>
    <submittedName>
        <fullName evidence="2">Uncharacterized protein</fullName>
    </submittedName>
</protein>
<evidence type="ECO:0000256" key="1">
    <source>
        <dbReference type="SAM" id="MobiDB-lite"/>
    </source>
</evidence>
<dbReference type="Gramene" id="TuG1812G0100000345.01.T01">
    <property type="protein sequence ID" value="TuG1812G0100000345.01.T01"/>
    <property type="gene ID" value="TuG1812G0100000345.01"/>
</dbReference>
<reference evidence="2" key="2">
    <citation type="submission" date="2018-03" db="EMBL/GenBank/DDBJ databases">
        <title>The Triticum urartu genome reveals the dynamic nature of wheat genome evolution.</title>
        <authorList>
            <person name="Ling H."/>
            <person name="Ma B."/>
            <person name="Shi X."/>
            <person name="Liu H."/>
            <person name="Dong L."/>
            <person name="Sun H."/>
            <person name="Cao Y."/>
            <person name="Gao Q."/>
            <person name="Zheng S."/>
            <person name="Li Y."/>
            <person name="Yu Y."/>
            <person name="Du H."/>
            <person name="Qi M."/>
            <person name="Li Y."/>
            <person name="Yu H."/>
            <person name="Cui Y."/>
            <person name="Wang N."/>
            <person name="Chen C."/>
            <person name="Wu H."/>
            <person name="Zhao Y."/>
            <person name="Zhang J."/>
            <person name="Li Y."/>
            <person name="Zhou W."/>
            <person name="Zhang B."/>
            <person name="Hu W."/>
            <person name="Eijk M."/>
            <person name="Tang J."/>
            <person name="Witsenboer H."/>
            <person name="Zhao S."/>
            <person name="Li Z."/>
            <person name="Zhang A."/>
            <person name="Wang D."/>
            <person name="Liang C."/>
        </authorList>
    </citation>
    <scope>NUCLEOTIDE SEQUENCE [LARGE SCALE GENOMIC DNA]</scope>
    <source>
        <strain evidence="2">cv. G1812</strain>
    </source>
</reference>
<accession>A0A8R7JUT4</accession>
<reference evidence="3" key="1">
    <citation type="journal article" date="2013" name="Nature">
        <title>Draft genome of the wheat A-genome progenitor Triticum urartu.</title>
        <authorList>
            <person name="Ling H.Q."/>
            <person name="Zhao S."/>
            <person name="Liu D."/>
            <person name="Wang J."/>
            <person name="Sun H."/>
            <person name="Zhang C."/>
            <person name="Fan H."/>
            <person name="Li D."/>
            <person name="Dong L."/>
            <person name="Tao Y."/>
            <person name="Gao C."/>
            <person name="Wu H."/>
            <person name="Li Y."/>
            <person name="Cui Y."/>
            <person name="Guo X."/>
            <person name="Zheng S."/>
            <person name="Wang B."/>
            <person name="Yu K."/>
            <person name="Liang Q."/>
            <person name="Yang W."/>
            <person name="Lou X."/>
            <person name="Chen J."/>
            <person name="Feng M."/>
            <person name="Jian J."/>
            <person name="Zhang X."/>
            <person name="Luo G."/>
            <person name="Jiang Y."/>
            <person name="Liu J."/>
            <person name="Wang Z."/>
            <person name="Sha Y."/>
            <person name="Zhang B."/>
            <person name="Wu H."/>
            <person name="Tang D."/>
            <person name="Shen Q."/>
            <person name="Xue P."/>
            <person name="Zou S."/>
            <person name="Wang X."/>
            <person name="Liu X."/>
            <person name="Wang F."/>
            <person name="Yang Y."/>
            <person name="An X."/>
            <person name="Dong Z."/>
            <person name="Zhang K."/>
            <person name="Zhang X."/>
            <person name="Luo M.C."/>
            <person name="Dvorak J."/>
            <person name="Tong Y."/>
            <person name="Wang J."/>
            <person name="Yang H."/>
            <person name="Li Z."/>
            <person name="Wang D."/>
            <person name="Zhang A."/>
            <person name="Wang J."/>
        </authorList>
    </citation>
    <scope>NUCLEOTIDE SEQUENCE</scope>
    <source>
        <strain evidence="3">cv. G1812</strain>
    </source>
</reference>
<evidence type="ECO:0000313" key="3">
    <source>
        <dbReference type="Proteomes" id="UP000015106"/>
    </source>
</evidence>
<feature type="compositionally biased region" description="Low complexity" evidence="1">
    <location>
        <begin position="64"/>
        <end position="79"/>
    </location>
</feature>
<sequence>MISPIPPIRLRFARIRTTPHSRRSPLSIPCLASHNRAGNRAQRPCGSSPRRRYFIDEIRRRLCSDSSSPANPISSELPSPAAPPPANLAPPRIARSVTSRIIRIVSATIFIQHTRMSAPRAELCLTGGQAEERRTGVMTWLLSKS</sequence>
<keyword evidence="3" id="KW-1185">Reference proteome</keyword>
<dbReference type="EnsemblPlants" id="TuG1812G0100000345.01.T01">
    <property type="protein sequence ID" value="TuG1812G0100000345.01.T01"/>
    <property type="gene ID" value="TuG1812G0100000345.01"/>
</dbReference>
<dbReference type="Proteomes" id="UP000015106">
    <property type="component" value="Chromosome 1"/>
</dbReference>
<name>A0A8R7JUT4_TRIUA</name>
<dbReference type="AlphaFoldDB" id="A0A8R7JUT4"/>
<evidence type="ECO:0000313" key="2">
    <source>
        <dbReference type="EnsemblPlants" id="TuG1812G0100000345.01.T01"/>
    </source>
</evidence>
<feature type="region of interest" description="Disordered" evidence="1">
    <location>
        <begin position="64"/>
        <end position="91"/>
    </location>
</feature>